<keyword evidence="1" id="KW-1133">Transmembrane helix</keyword>
<reference evidence="2" key="2">
    <citation type="submission" date="2023-02" db="EMBL/GenBank/DDBJ databases">
        <authorList>
            <consortium name="DOE Joint Genome Institute"/>
            <person name="Mondo S.J."/>
            <person name="Chang Y."/>
            <person name="Wang Y."/>
            <person name="Ahrendt S."/>
            <person name="Andreopoulos W."/>
            <person name="Barry K."/>
            <person name="Beard J."/>
            <person name="Benny G.L."/>
            <person name="Blankenship S."/>
            <person name="Bonito G."/>
            <person name="Cuomo C."/>
            <person name="Desiro A."/>
            <person name="Gervers K.A."/>
            <person name="Hundley H."/>
            <person name="Kuo A."/>
            <person name="LaButti K."/>
            <person name="Lang B.F."/>
            <person name="Lipzen A."/>
            <person name="O'Donnell K."/>
            <person name="Pangilinan J."/>
            <person name="Reynolds N."/>
            <person name="Sandor L."/>
            <person name="Smith M.W."/>
            <person name="Tsang A."/>
            <person name="Grigoriev I.V."/>
            <person name="Stajich J.E."/>
            <person name="Spatafora J.W."/>
        </authorList>
    </citation>
    <scope>NUCLEOTIDE SEQUENCE</scope>
    <source>
        <strain evidence="2">RSA 2281</strain>
    </source>
</reference>
<keyword evidence="1" id="KW-0812">Transmembrane</keyword>
<sequence>MPYFAYSVLLLCVITSYSLNWSSLILPKWLAIINDDNDDETIIRSFGLFQLCQNGTNEACRAFPSSETQEKEGCDNIDLCPLWQAAGAAMILAGVIGALTIIAVLGTMGCRNRRKREKGWKVVSGMLVLHAVPSIVAVLIMAHLSKSLHGTRLDVSCILATIAWILSILIAMVLTYITSSSSSTDYYDYEPLD</sequence>
<gene>
    <name evidence="2" type="ORF">BDA99DRAFT_519719</name>
</gene>
<feature type="transmembrane region" description="Helical" evidence="1">
    <location>
        <begin position="85"/>
        <end position="110"/>
    </location>
</feature>
<accession>A0AAD5K3E9</accession>
<feature type="transmembrane region" description="Helical" evidence="1">
    <location>
        <begin position="153"/>
        <end position="177"/>
    </location>
</feature>
<evidence type="ECO:0000256" key="1">
    <source>
        <dbReference type="SAM" id="Phobius"/>
    </source>
</evidence>
<dbReference type="EMBL" id="JAIXMP010000026">
    <property type="protein sequence ID" value="KAI9253415.1"/>
    <property type="molecule type" value="Genomic_DNA"/>
</dbReference>
<evidence type="ECO:0000313" key="2">
    <source>
        <dbReference type="EMBL" id="KAI9253415.1"/>
    </source>
</evidence>
<comment type="caution">
    <text evidence="2">The sequence shown here is derived from an EMBL/GenBank/DDBJ whole genome shotgun (WGS) entry which is preliminary data.</text>
</comment>
<dbReference type="AlphaFoldDB" id="A0AAD5K3E9"/>
<keyword evidence="1" id="KW-0472">Membrane</keyword>
<dbReference type="Proteomes" id="UP001209540">
    <property type="component" value="Unassembled WGS sequence"/>
</dbReference>
<dbReference type="Gene3D" id="1.20.140.150">
    <property type="match status" value="1"/>
</dbReference>
<keyword evidence="3" id="KW-1185">Reference proteome</keyword>
<reference evidence="2" key="1">
    <citation type="journal article" date="2022" name="IScience">
        <title>Evolution of zygomycete secretomes and the origins of terrestrial fungal ecologies.</title>
        <authorList>
            <person name="Chang Y."/>
            <person name="Wang Y."/>
            <person name="Mondo S."/>
            <person name="Ahrendt S."/>
            <person name="Andreopoulos W."/>
            <person name="Barry K."/>
            <person name="Beard J."/>
            <person name="Benny G.L."/>
            <person name="Blankenship S."/>
            <person name="Bonito G."/>
            <person name="Cuomo C."/>
            <person name="Desiro A."/>
            <person name="Gervers K.A."/>
            <person name="Hundley H."/>
            <person name="Kuo A."/>
            <person name="LaButti K."/>
            <person name="Lang B.F."/>
            <person name="Lipzen A."/>
            <person name="O'Donnell K."/>
            <person name="Pangilinan J."/>
            <person name="Reynolds N."/>
            <person name="Sandor L."/>
            <person name="Smith M.E."/>
            <person name="Tsang A."/>
            <person name="Grigoriev I.V."/>
            <person name="Stajich J.E."/>
            <person name="Spatafora J.W."/>
        </authorList>
    </citation>
    <scope>NUCLEOTIDE SEQUENCE</scope>
    <source>
        <strain evidence="2">RSA 2281</strain>
    </source>
</reference>
<name>A0AAD5K3E9_9FUNG</name>
<organism evidence="2 3">
    <name type="scientific">Phascolomyces articulosus</name>
    <dbReference type="NCBI Taxonomy" id="60185"/>
    <lineage>
        <taxon>Eukaryota</taxon>
        <taxon>Fungi</taxon>
        <taxon>Fungi incertae sedis</taxon>
        <taxon>Mucoromycota</taxon>
        <taxon>Mucoromycotina</taxon>
        <taxon>Mucoromycetes</taxon>
        <taxon>Mucorales</taxon>
        <taxon>Lichtheimiaceae</taxon>
        <taxon>Phascolomyces</taxon>
    </lineage>
</organism>
<evidence type="ECO:0000313" key="3">
    <source>
        <dbReference type="Proteomes" id="UP001209540"/>
    </source>
</evidence>
<proteinExistence type="predicted"/>
<feature type="transmembrane region" description="Helical" evidence="1">
    <location>
        <begin position="122"/>
        <end position="141"/>
    </location>
</feature>
<protein>
    <submittedName>
        <fullName evidence="2">Uncharacterized protein</fullName>
    </submittedName>
</protein>